<dbReference type="EMBL" id="PP511888">
    <property type="protein sequence ID" value="XCD08543.1"/>
    <property type="molecule type" value="Genomic_DNA"/>
</dbReference>
<proteinExistence type="predicted"/>
<evidence type="ECO:0000313" key="1">
    <source>
        <dbReference type="EMBL" id="XCD03321.1"/>
    </source>
</evidence>
<dbReference type="EMBL" id="PP511545">
    <property type="protein sequence ID" value="XCD05326.1"/>
    <property type="molecule type" value="Genomic_DNA"/>
</dbReference>
<protein>
    <submittedName>
        <fullName evidence="2">Uncharacterized protein</fullName>
    </submittedName>
</protein>
<evidence type="ECO:0000313" key="2">
    <source>
        <dbReference type="EMBL" id="XCD05326.1"/>
    </source>
</evidence>
<name>A0AAU8B0Z0_9VIRU</name>
<reference evidence="2" key="1">
    <citation type="submission" date="2024-03" db="EMBL/GenBank/DDBJ databases">
        <title>Diverse circular DNA viruses in blood, oral, and fecal samples of captive lemurs.</title>
        <authorList>
            <person name="Paietta E.N."/>
            <person name="Kraberger S."/>
            <person name="Lund M.C."/>
            <person name="Custer J.M."/>
            <person name="Vargas K.M."/>
            <person name="Ehmke E.E."/>
            <person name="Yoder A.D."/>
            <person name="Varsani A."/>
        </authorList>
    </citation>
    <scope>NUCLEOTIDE SEQUENCE</scope>
    <source>
        <strain evidence="1">Duke_18_48</strain>
        <strain evidence="2">Duke_24FS_67</strain>
        <strain evidence="3">Duke_43SS_51</strain>
    </source>
</reference>
<dbReference type="EMBL" id="PP511342">
    <property type="protein sequence ID" value="XCD03321.1"/>
    <property type="molecule type" value="Genomic_DNA"/>
</dbReference>
<sequence>MNNNITIDEVFNYFKEVLGIPSYYIFSYPKTDYCPDISAEKTHPELDFELYAHINDISIYIIYHDIRLFKHNKIINSRLILINDDIKYELLTPIDDFTILVIDDIIKFFKGEFV</sequence>
<accession>A0AAU8B0Z0</accession>
<evidence type="ECO:0000313" key="3">
    <source>
        <dbReference type="EMBL" id="XCD08543.1"/>
    </source>
</evidence>
<organism evidence="2">
    <name type="scientific">Dulem virus 204</name>
    <dbReference type="NCBI Taxonomy" id="3145681"/>
    <lineage>
        <taxon>Viruses</taxon>
        <taxon>Monodnaviria</taxon>
        <taxon>Sangervirae</taxon>
        <taxon>Phixviricota</taxon>
        <taxon>Malgrandaviricetes</taxon>
        <taxon>Petitvirales</taxon>
        <taxon>Microviridae</taxon>
        <taxon>Microvirus</taxon>
    </lineage>
</organism>